<organism evidence="2 3">
    <name type="scientific">Pseudomonas syringae</name>
    <dbReference type="NCBI Taxonomy" id="317"/>
    <lineage>
        <taxon>Bacteria</taxon>
        <taxon>Pseudomonadati</taxon>
        <taxon>Pseudomonadota</taxon>
        <taxon>Gammaproteobacteria</taxon>
        <taxon>Pseudomonadales</taxon>
        <taxon>Pseudomonadaceae</taxon>
        <taxon>Pseudomonas</taxon>
    </lineage>
</organism>
<dbReference type="Proteomes" id="UP000195128">
    <property type="component" value="Unassembled WGS sequence"/>
</dbReference>
<evidence type="ECO:0008006" key="4">
    <source>
        <dbReference type="Google" id="ProtNLM"/>
    </source>
</evidence>
<evidence type="ECO:0000256" key="1">
    <source>
        <dbReference type="SAM" id="MobiDB-lite"/>
    </source>
</evidence>
<evidence type="ECO:0000313" key="3">
    <source>
        <dbReference type="Proteomes" id="UP000195128"/>
    </source>
</evidence>
<proteinExistence type="predicted"/>
<gene>
    <name evidence="2" type="ORF">BW686_25580</name>
</gene>
<dbReference type="OrthoDB" id="6723715at2"/>
<feature type="region of interest" description="Disordered" evidence="1">
    <location>
        <begin position="1"/>
        <end position="24"/>
    </location>
</feature>
<reference evidence="2 3" key="1">
    <citation type="submission" date="2017-01" db="EMBL/GenBank/DDBJ databases">
        <authorList>
            <person name="Mah S.A."/>
            <person name="Swanson W.J."/>
            <person name="Moy G.W."/>
            <person name="Vacquier V.D."/>
        </authorList>
    </citation>
    <scope>NUCLEOTIDE SEQUENCE [LARGE SCALE GENOMIC DNA]</scope>
    <source>
        <strain evidence="2">PDD-32b-74</strain>
    </source>
</reference>
<dbReference type="RefSeq" id="WP_084920889.1">
    <property type="nucleotide sequence ID" value="NZ_MTSA01000034.1"/>
</dbReference>
<feature type="compositionally biased region" description="Polar residues" evidence="1">
    <location>
        <begin position="1"/>
        <end position="10"/>
    </location>
</feature>
<evidence type="ECO:0000313" key="2">
    <source>
        <dbReference type="EMBL" id="OUM04610.1"/>
    </source>
</evidence>
<dbReference type="EMBL" id="MTSA01000034">
    <property type="protein sequence ID" value="OUM04610.1"/>
    <property type="molecule type" value="Genomic_DNA"/>
</dbReference>
<name>A0A244EJI0_PSESX</name>
<sequence length="1140" mass="128053">MNATLDTSPQPARPIPDSSTYPPTLSDTVRELTHELLRTVKPELDVQATWLAYRDSTLPPDAEDSVYSAPLIASLIEHFTGRLSWNDNEVQGFYPTPSPSAQTIVINPLPRTAILTLFAEVNEQLEQRYTRELADYWGAALQDGKTRSSEFLAERVHCLKSECEIRVALGEMTTRHFTMLSAALKPCAAGAVDEFQPHSIYGVSASLDGREPIALSGAFAITRTLRTLPLEVHEDVQEDVLLFTLNNGLEAFTSFKQMNDTLVQRGTDPGYRQQLRAELAPAEPTQAVSALQWHYTALGGHFLSLLLTRQIIKQKSLFAQAAQLARAGQMDADAFEQLNLRLLAPGLHFNNQQHLHQLDADLIYTHMPDWWKSMGQAQREAWLEQARRLGEAVVKIQHSGKDYFNQPGNDSRRYLTHYIDHQLSQALKQAAIRLEPEQIVVTLTYRVRSWTIEIPGTPEVPDKNTTRMSLAQLVRNPTHRARVRDAVQIDVVDETGAALTRLDTRAIKELVETINSPEHLTEYLDVNLKSSTYAHQLKQSQKNVLEAQMKMALLEIDQQAFPLTGSSWIKAVLNAPSPDKRSTVNGERIEVRFFSVNQLKMTNVMLIAPQDRFDKGPLVLCTLDAPDGVVFRWFNSMFHLNTRFLEETSFQRYLIQQIPVSRRLETLHAMNYEKQARHWRVPDIFTRLSPIPIPDKLLRPVVFIPQSKDFYEENHEAKINLLIQEIKQRMGLTPGAGQSGSFDIVASIALLFLPTPIMIPIALGLGLLKTWSAFSKIQDNDLEGAAEEFLSAIGYLSTAAIGRAGAYLKPAMHLAAKVRRPHLIRRVGRDGQVQIGYLMSHLRAPRFADSGVTVALDSKDFLAIELGTERCYVSRRANMFGHSRLYRPHPTDAALLVHKQEYVLRSTSGAWKAVGNEIPRISQLVIRQARSRLSQLLTDWPASFEEASAAERLQFETDYMALSKASNAEGLPAITSYAEGGSGEINPLLRAGVRNARTRSFLSQFYRLKEWHGDAFRATYVTSEGLACLERETGAVFVDNGVQSASVSRANAVRWSQDGFVTHNANADNHPVFFIFAPSVPKKNMFTGFLGDHVAVPPGTLLQLRATNKINGQLYAYFDIPEQLVDQTYDLYSGEKEWWV</sequence>
<accession>A0A244EJI0</accession>
<dbReference type="AlphaFoldDB" id="A0A244EJI0"/>
<comment type="caution">
    <text evidence="2">The sequence shown here is derived from an EMBL/GenBank/DDBJ whole genome shotgun (WGS) entry which is preliminary data.</text>
</comment>
<protein>
    <recommendedName>
        <fullName evidence="4">Type III effector HopAC1</fullName>
    </recommendedName>
</protein>